<name>A0ABV8HUP8_9ACTN</name>
<sequence length="289" mass="32360">MAVTDDRSVALCRILLRLQLRRLREARGLTASAVAKQFGWSTARMTRLETKDTAVEIGDVRVLCDLYEAPRELREELENYALITKTKKDWWDQKPYKGLIPAWFQACLGLEAAAKTIRIYQSEFIPGLAQDPGYARAILSLSEDTTEATQETQAEVRKKRQSILTRSGTRPEVTIILNEAIIRRPVGSPDVMRQQLQRLLSLAEEPNVTVRILPFSAGAHPAMHGPFTLWDFEDETVGDLACLENLVDGGVLSDREMVEPFIAAYNRLEELAGSDAESVTMIRAVVSSL</sequence>
<dbReference type="EMBL" id="JBHSBB010000029">
    <property type="protein sequence ID" value="MFC4035790.1"/>
    <property type="molecule type" value="Genomic_DNA"/>
</dbReference>
<dbReference type="InterPro" id="IPR010982">
    <property type="entry name" value="Lambda_DNA-bd_dom_sf"/>
</dbReference>
<evidence type="ECO:0000313" key="2">
    <source>
        <dbReference type="EMBL" id="MFC4035790.1"/>
    </source>
</evidence>
<dbReference type="Pfam" id="PF19054">
    <property type="entry name" value="DUF5753"/>
    <property type="match status" value="1"/>
</dbReference>
<dbReference type="SMART" id="SM00530">
    <property type="entry name" value="HTH_XRE"/>
    <property type="match status" value="1"/>
</dbReference>
<dbReference type="InterPro" id="IPR001387">
    <property type="entry name" value="Cro/C1-type_HTH"/>
</dbReference>
<evidence type="ECO:0000313" key="3">
    <source>
        <dbReference type="Proteomes" id="UP001595765"/>
    </source>
</evidence>
<gene>
    <name evidence="2" type="ORF">ACFO3J_30610</name>
</gene>
<evidence type="ECO:0000259" key="1">
    <source>
        <dbReference type="PROSITE" id="PS50943"/>
    </source>
</evidence>
<accession>A0ABV8HUP8</accession>
<dbReference type="Gene3D" id="1.10.260.40">
    <property type="entry name" value="lambda repressor-like DNA-binding domains"/>
    <property type="match status" value="1"/>
</dbReference>
<dbReference type="Proteomes" id="UP001595765">
    <property type="component" value="Unassembled WGS sequence"/>
</dbReference>
<dbReference type="PROSITE" id="PS50943">
    <property type="entry name" value="HTH_CROC1"/>
    <property type="match status" value="1"/>
</dbReference>
<feature type="domain" description="HTH cro/C1-type" evidence="1">
    <location>
        <begin position="20"/>
        <end position="73"/>
    </location>
</feature>
<reference evidence="3" key="1">
    <citation type="journal article" date="2019" name="Int. J. Syst. Evol. Microbiol.">
        <title>The Global Catalogue of Microorganisms (GCM) 10K type strain sequencing project: providing services to taxonomists for standard genome sequencing and annotation.</title>
        <authorList>
            <consortium name="The Broad Institute Genomics Platform"/>
            <consortium name="The Broad Institute Genome Sequencing Center for Infectious Disease"/>
            <person name="Wu L."/>
            <person name="Ma J."/>
        </authorList>
    </citation>
    <scope>NUCLEOTIDE SEQUENCE [LARGE SCALE GENOMIC DNA]</scope>
    <source>
        <strain evidence="3">CGMCC 4.7237</strain>
    </source>
</reference>
<dbReference type="Pfam" id="PF13560">
    <property type="entry name" value="HTH_31"/>
    <property type="match status" value="1"/>
</dbReference>
<dbReference type="InterPro" id="IPR043917">
    <property type="entry name" value="DUF5753"/>
</dbReference>
<protein>
    <submittedName>
        <fullName evidence="2">Helix-turn-helix domain-containing protein</fullName>
    </submittedName>
</protein>
<organism evidence="2 3">
    <name type="scientific">Streptomyces polygonati</name>
    <dbReference type="NCBI Taxonomy" id="1617087"/>
    <lineage>
        <taxon>Bacteria</taxon>
        <taxon>Bacillati</taxon>
        <taxon>Actinomycetota</taxon>
        <taxon>Actinomycetes</taxon>
        <taxon>Kitasatosporales</taxon>
        <taxon>Streptomycetaceae</taxon>
        <taxon>Streptomyces</taxon>
    </lineage>
</organism>
<dbReference type="SUPFAM" id="SSF47413">
    <property type="entry name" value="lambda repressor-like DNA-binding domains"/>
    <property type="match status" value="1"/>
</dbReference>
<dbReference type="RefSeq" id="WP_386436340.1">
    <property type="nucleotide sequence ID" value="NZ_JBHSBB010000029.1"/>
</dbReference>
<proteinExistence type="predicted"/>
<keyword evidence="3" id="KW-1185">Reference proteome</keyword>
<comment type="caution">
    <text evidence="2">The sequence shown here is derived from an EMBL/GenBank/DDBJ whole genome shotgun (WGS) entry which is preliminary data.</text>
</comment>